<dbReference type="Gene3D" id="1.20.1110.10">
    <property type="entry name" value="Calcium-transporting ATPase, transmembrane domain"/>
    <property type="match status" value="1"/>
</dbReference>
<dbReference type="PANTHER" id="PTHR24093">
    <property type="entry name" value="CATION TRANSPORTING ATPASE"/>
    <property type="match status" value="1"/>
</dbReference>
<sequence length="59" mass="6295">MSIQGNEVAKETSDIIILDDSLASVVKLLWVNLIMDTLGALALATEPPTKSLMRKSPVG</sequence>
<keyword evidence="6" id="KW-1185">Reference proteome</keyword>
<keyword evidence="3" id="KW-0460">Magnesium</keyword>
<dbReference type="AlphaFoldDB" id="A0A445EDB2"/>
<gene>
    <name evidence="5" type="ORF">Ahy_A02g007845</name>
</gene>
<dbReference type="STRING" id="3818.A0A445EDB2"/>
<evidence type="ECO:0000256" key="2">
    <source>
        <dbReference type="ARBA" id="ARBA00022723"/>
    </source>
</evidence>
<evidence type="ECO:0000259" key="4">
    <source>
        <dbReference type="Pfam" id="PF00689"/>
    </source>
</evidence>
<dbReference type="EMBL" id="SDMP01000002">
    <property type="protein sequence ID" value="RYR73486.1"/>
    <property type="molecule type" value="Genomic_DNA"/>
</dbReference>
<dbReference type="InterPro" id="IPR006068">
    <property type="entry name" value="ATPase_P-typ_cation-transptr_C"/>
</dbReference>
<dbReference type="PANTHER" id="PTHR24093:SF369">
    <property type="entry name" value="CALCIUM-TRANSPORTING ATPASE"/>
    <property type="match status" value="1"/>
</dbReference>
<dbReference type="Proteomes" id="UP000289738">
    <property type="component" value="Chromosome A02"/>
</dbReference>
<organism evidence="5 6">
    <name type="scientific">Arachis hypogaea</name>
    <name type="common">Peanut</name>
    <dbReference type="NCBI Taxonomy" id="3818"/>
    <lineage>
        <taxon>Eukaryota</taxon>
        <taxon>Viridiplantae</taxon>
        <taxon>Streptophyta</taxon>
        <taxon>Embryophyta</taxon>
        <taxon>Tracheophyta</taxon>
        <taxon>Spermatophyta</taxon>
        <taxon>Magnoliopsida</taxon>
        <taxon>eudicotyledons</taxon>
        <taxon>Gunneridae</taxon>
        <taxon>Pentapetalae</taxon>
        <taxon>rosids</taxon>
        <taxon>fabids</taxon>
        <taxon>Fabales</taxon>
        <taxon>Fabaceae</taxon>
        <taxon>Papilionoideae</taxon>
        <taxon>50 kb inversion clade</taxon>
        <taxon>dalbergioids sensu lato</taxon>
        <taxon>Dalbergieae</taxon>
        <taxon>Pterocarpus clade</taxon>
        <taxon>Arachis</taxon>
    </lineage>
</organism>
<keyword evidence="2" id="KW-0479">Metal-binding</keyword>
<proteinExistence type="predicted"/>
<comment type="caution">
    <text evidence="5">The sequence shown here is derived from an EMBL/GenBank/DDBJ whole genome shotgun (WGS) entry which is preliminary data.</text>
</comment>
<evidence type="ECO:0000256" key="1">
    <source>
        <dbReference type="ARBA" id="ARBA00004127"/>
    </source>
</evidence>
<evidence type="ECO:0000256" key="3">
    <source>
        <dbReference type="ARBA" id="ARBA00022842"/>
    </source>
</evidence>
<evidence type="ECO:0000313" key="5">
    <source>
        <dbReference type="EMBL" id="RYR73486.1"/>
    </source>
</evidence>
<dbReference type="InterPro" id="IPR023298">
    <property type="entry name" value="ATPase_P-typ_TM_dom_sf"/>
</dbReference>
<dbReference type="Pfam" id="PF00689">
    <property type="entry name" value="Cation_ATPase_C"/>
    <property type="match status" value="1"/>
</dbReference>
<comment type="subcellular location">
    <subcellularLocation>
        <location evidence="1">Endomembrane system</location>
        <topology evidence="1">Multi-pass membrane protein</topology>
    </subcellularLocation>
</comment>
<dbReference type="SUPFAM" id="SSF81665">
    <property type="entry name" value="Calcium ATPase, transmembrane domain M"/>
    <property type="match status" value="1"/>
</dbReference>
<accession>A0A445EDB2</accession>
<feature type="domain" description="Cation-transporting P-type ATPase C-terminal" evidence="4">
    <location>
        <begin position="24"/>
        <end position="58"/>
    </location>
</feature>
<dbReference type="GO" id="GO:0005886">
    <property type="term" value="C:plasma membrane"/>
    <property type="evidence" value="ECO:0007669"/>
    <property type="project" value="TreeGrafter"/>
</dbReference>
<dbReference type="GO" id="GO:0012505">
    <property type="term" value="C:endomembrane system"/>
    <property type="evidence" value="ECO:0007669"/>
    <property type="project" value="UniProtKB-SubCell"/>
</dbReference>
<dbReference type="GO" id="GO:0046872">
    <property type="term" value="F:metal ion binding"/>
    <property type="evidence" value="ECO:0007669"/>
    <property type="project" value="UniProtKB-KW"/>
</dbReference>
<protein>
    <recommendedName>
        <fullName evidence="4">Cation-transporting P-type ATPase C-terminal domain-containing protein</fullName>
    </recommendedName>
</protein>
<name>A0A445EDB2_ARAHY</name>
<dbReference type="GO" id="GO:0005388">
    <property type="term" value="F:P-type calcium transporter activity"/>
    <property type="evidence" value="ECO:0007669"/>
    <property type="project" value="TreeGrafter"/>
</dbReference>
<evidence type="ECO:0000313" key="6">
    <source>
        <dbReference type="Proteomes" id="UP000289738"/>
    </source>
</evidence>
<reference evidence="5 6" key="1">
    <citation type="submission" date="2019-01" db="EMBL/GenBank/DDBJ databases">
        <title>Sequencing of cultivated peanut Arachis hypogaea provides insights into genome evolution and oil improvement.</title>
        <authorList>
            <person name="Chen X."/>
        </authorList>
    </citation>
    <scope>NUCLEOTIDE SEQUENCE [LARGE SCALE GENOMIC DNA]</scope>
    <source>
        <strain evidence="6">cv. Fuhuasheng</strain>
        <tissue evidence="5">Leaves</tissue>
    </source>
</reference>